<feature type="region of interest" description="Disordered" evidence="1">
    <location>
        <begin position="1"/>
        <end position="23"/>
    </location>
</feature>
<keyword evidence="2" id="KW-0472">Membrane</keyword>
<sequence>MDQTNEEKPLIYNLPLPPDPNNNIYPESNLYISQYTPNNNYQDQETVKAEKANKKRKKKKKKKKRKRKRLIYSALGLIFTAIVIGVIFIVLSYRGNDYCYGNDYQGASNPSSLTAYRFTKNKWVYADQSKGDHSNCKSQLYYNGTWPIQATYGDTHLDIRSLNIEEYQCGIIYKDILYKEWVCRLKPWTKKGCSYCACSN</sequence>
<evidence type="ECO:0000313" key="3">
    <source>
        <dbReference type="EMBL" id="KAJ6248521.1"/>
    </source>
</evidence>
<reference evidence="3" key="1">
    <citation type="submission" date="2022-08" db="EMBL/GenBank/DDBJ databases">
        <title>Novel sulfate-reducing endosymbionts in the free-living metamonad Anaeramoeba.</title>
        <authorList>
            <person name="Jerlstrom-Hultqvist J."/>
            <person name="Cepicka I."/>
            <person name="Gallot-Lavallee L."/>
            <person name="Salas-Leiva D."/>
            <person name="Curtis B.A."/>
            <person name="Zahonova K."/>
            <person name="Pipaliya S."/>
            <person name="Dacks J."/>
            <person name="Roger A.J."/>
        </authorList>
    </citation>
    <scope>NUCLEOTIDE SEQUENCE</scope>
    <source>
        <strain evidence="3">Schooner1</strain>
    </source>
</reference>
<feature type="transmembrane region" description="Helical" evidence="2">
    <location>
        <begin position="70"/>
        <end position="93"/>
    </location>
</feature>
<name>A0ABQ8YVA1_9EUKA</name>
<keyword evidence="3" id="KW-0675">Receptor</keyword>
<keyword evidence="4" id="KW-1185">Reference proteome</keyword>
<gene>
    <name evidence="3" type="ORF">M0813_17487</name>
</gene>
<feature type="compositionally biased region" description="Basic residues" evidence="1">
    <location>
        <begin position="53"/>
        <end position="65"/>
    </location>
</feature>
<keyword evidence="2" id="KW-0812">Transmembrane</keyword>
<accession>A0ABQ8YVA1</accession>
<proteinExistence type="predicted"/>
<evidence type="ECO:0000313" key="4">
    <source>
        <dbReference type="Proteomes" id="UP001150062"/>
    </source>
</evidence>
<feature type="region of interest" description="Disordered" evidence="1">
    <location>
        <begin position="42"/>
        <end position="65"/>
    </location>
</feature>
<evidence type="ECO:0000256" key="1">
    <source>
        <dbReference type="SAM" id="MobiDB-lite"/>
    </source>
</evidence>
<keyword evidence="2" id="KW-1133">Transmembrane helix</keyword>
<comment type="caution">
    <text evidence="3">The sequence shown here is derived from an EMBL/GenBank/DDBJ whole genome shotgun (WGS) entry which is preliminary data.</text>
</comment>
<dbReference type="Proteomes" id="UP001150062">
    <property type="component" value="Unassembled WGS sequence"/>
</dbReference>
<evidence type="ECO:0000256" key="2">
    <source>
        <dbReference type="SAM" id="Phobius"/>
    </source>
</evidence>
<dbReference type="EMBL" id="JAOAOG010000110">
    <property type="protein sequence ID" value="KAJ6248521.1"/>
    <property type="molecule type" value="Genomic_DNA"/>
</dbReference>
<organism evidence="3 4">
    <name type="scientific">Anaeramoeba flamelloides</name>
    <dbReference type="NCBI Taxonomy" id="1746091"/>
    <lineage>
        <taxon>Eukaryota</taxon>
        <taxon>Metamonada</taxon>
        <taxon>Anaeramoebidae</taxon>
        <taxon>Anaeramoeba</taxon>
    </lineage>
</organism>
<protein>
    <submittedName>
        <fullName evidence="3">Import receptor subunit tom20-1-related</fullName>
    </submittedName>
</protein>